<evidence type="ECO:0000313" key="2">
    <source>
        <dbReference type="Proteomes" id="UP001209878"/>
    </source>
</evidence>
<name>A0AAD9KUG4_RIDPI</name>
<protein>
    <submittedName>
        <fullName evidence="1">Uncharacterized protein</fullName>
    </submittedName>
</protein>
<dbReference type="AlphaFoldDB" id="A0AAD9KUG4"/>
<gene>
    <name evidence="1" type="ORF">NP493_591g02069</name>
</gene>
<evidence type="ECO:0000313" key="1">
    <source>
        <dbReference type="EMBL" id="KAK2177584.1"/>
    </source>
</evidence>
<sequence>MRKLISQEWLRLDVFFYVRIVFLTINSVKTQSERNMPNATLLDPFLCPSLAVQCCCRAECSWTTDVSHPVNTTFLIHAYLLRFIVCTRRIFDQLPSVFWGLSRSQWAYKVFYNYPHLRNKFYRLVLQGMNPEIEPAGVNINQPAISGPLFCRTLIDIK</sequence>
<reference evidence="1" key="1">
    <citation type="journal article" date="2023" name="Mol. Biol. Evol.">
        <title>Third-Generation Sequencing Reveals the Adaptive Role of the Epigenome in Three Deep-Sea Polychaetes.</title>
        <authorList>
            <person name="Perez M."/>
            <person name="Aroh O."/>
            <person name="Sun Y."/>
            <person name="Lan Y."/>
            <person name="Juniper S.K."/>
            <person name="Young C.R."/>
            <person name="Angers B."/>
            <person name="Qian P.Y."/>
        </authorList>
    </citation>
    <scope>NUCLEOTIDE SEQUENCE</scope>
    <source>
        <strain evidence="1">R07B-5</strain>
    </source>
</reference>
<dbReference type="Proteomes" id="UP001209878">
    <property type="component" value="Unassembled WGS sequence"/>
</dbReference>
<keyword evidence="2" id="KW-1185">Reference proteome</keyword>
<dbReference type="EMBL" id="JAODUO010000590">
    <property type="protein sequence ID" value="KAK2177584.1"/>
    <property type="molecule type" value="Genomic_DNA"/>
</dbReference>
<comment type="caution">
    <text evidence="1">The sequence shown here is derived from an EMBL/GenBank/DDBJ whole genome shotgun (WGS) entry which is preliminary data.</text>
</comment>
<proteinExistence type="predicted"/>
<accession>A0AAD9KUG4</accession>
<organism evidence="1 2">
    <name type="scientific">Ridgeia piscesae</name>
    <name type="common">Tubeworm</name>
    <dbReference type="NCBI Taxonomy" id="27915"/>
    <lineage>
        <taxon>Eukaryota</taxon>
        <taxon>Metazoa</taxon>
        <taxon>Spiralia</taxon>
        <taxon>Lophotrochozoa</taxon>
        <taxon>Annelida</taxon>
        <taxon>Polychaeta</taxon>
        <taxon>Sedentaria</taxon>
        <taxon>Canalipalpata</taxon>
        <taxon>Sabellida</taxon>
        <taxon>Siboglinidae</taxon>
        <taxon>Ridgeia</taxon>
    </lineage>
</organism>